<accession>A0A916NYH4</accession>
<reference evidence="1" key="1">
    <citation type="submission" date="2021-06" db="EMBL/GenBank/DDBJ databases">
        <authorList>
            <person name="Criscuolo A."/>
        </authorList>
    </citation>
    <scope>NUCLEOTIDE SEQUENCE</scope>
    <source>
        <strain evidence="1">CIP111600</strain>
    </source>
</reference>
<comment type="caution">
    <text evidence="1">The sequence shown here is derived from an EMBL/GenBank/DDBJ whole genome shotgun (WGS) entry which is preliminary data.</text>
</comment>
<proteinExistence type="predicted"/>
<evidence type="ECO:0000313" key="1">
    <source>
        <dbReference type="EMBL" id="CAG7645313.1"/>
    </source>
</evidence>
<organism evidence="1 2">
    <name type="scientific">Paenibacillus solanacearum</name>
    <dbReference type="NCBI Taxonomy" id="2048548"/>
    <lineage>
        <taxon>Bacteria</taxon>
        <taxon>Bacillati</taxon>
        <taxon>Bacillota</taxon>
        <taxon>Bacilli</taxon>
        <taxon>Bacillales</taxon>
        <taxon>Paenibacillaceae</taxon>
        <taxon>Paenibacillus</taxon>
    </lineage>
</organism>
<protein>
    <submittedName>
        <fullName evidence="1">Uncharacterized protein</fullName>
    </submittedName>
</protein>
<dbReference type="AlphaFoldDB" id="A0A916NYH4"/>
<sequence length="102" mass="12010">MIQYGSSELHELRFAHMRATAERRGQWLDVEIRFDLIEDSELPEQLEELTALLICTQEGAVVQIVPQDEGRDCEFQFTELEKEQLRSFYERGVLPRLAELLR</sequence>
<gene>
    <name evidence="1" type="ORF">PAESOLCIP111_04918</name>
</gene>
<evidence type="ECO:0000313" key="2">
    <source>
        <dbReference type="Proteomes" id="UP000693672"/>
    </source>
</evidence>
<keyword evidence="2" id="KW-1185">Reference proteome</keyword>
<dbReference type="Proteomes" id="UP000693672">
    <property type="component" value="Unassembled WGS sequence"/>
</dbReference>
<dbReference type="RefSeq" id="WP_218094635.1">
    <property type="nucleotide sequence ID" value="NZ_CAJVAS010000031.1"/>
</dbReference>
<name>A0A916NYH4_9BACL</name>
<dbReference type="EMBL" id="CAJVAS010000031">
    <property type="protein sequence ID" value="CAG7645313.1"/>
    <property type="molecule type" value="Genomic_DNA"/>
</dbReference>